<evidence type="ECO:0000256" key="1">
    <source>
        <dbReference type="SAM" id="SignalP"/>
    </source>
</evidence>
<dbReference type="EMBL" id="WSZM01000033">
    <property type="protein sequence ID" value="KAF4046014.1"/>
    <property type="molecule type" value="Genomic_DNA"/>
</dbReference>
<evidence type="ECO:0000313" key="2">
    <source>
        <dbReference type="EMBL" id="KAF4046014.1"/>
    </source>
</evidence>
<feature type="signal peptide" evidence="1">
    <location>
        <begin position="1"/>
        <end position="26"/>
    </location>
</feature>
<keyword evidence="3" id="KW-1185">Reference proteome</keyword>
<dbReference type="Proteomes" id="UP000602510">
    <property type="component" value="Unassembled WGS sequence"/>
</dbReference>
<protein>
    <submittedName>
        <fullName evidence="2">Uncharacterized protein</fullName>
    </submittedName>
</protein>
<accession>A0A833TE48</accession>
<proteinExistence type="predicted"/>
<sequence>MRLYASRFRALLVLLVAISAHNAAKASTCKTLLDSSSTFAKSLASWTETDLSPIDFSTVFKEIDTALPWLSKCVAAVDPKAIYTSVASSSSVKSCFSALENFDGDLGTNDGWSSMCTMTENTIMPCVKSVMTDNIMDALSSTGGCCDDFLDEVKTLFGDSLGEFVIKLAELGANIACSERTFTNLKSASTKEMCGYSIYNSFTFIESDKEVSSFMNLAEIPNDEMCDAFAGNAFTNTDGKKVTIGFGTNGADTMGICLDPIDTLTSYMKSWGIFSETLNVGGKSVPLSDLFTSGKSITGDVFFSYATTSSNLPLIGLRATDKVIKALSGDDEDRGDTYLEDWFVGMLDDMKEDAKALNLHIPNNGDCSYSGQSITLPNEDAASAAVKAASAASSIKLSGLVTAGIAMISTALLAAIL</sequence>
<name>A0A833TE48_PHYIN</name>
<evidence type="ECO:0000313" key="3">
    <source>
        <dbReference type="Proteomes" id="UP000602510"/>
    </source>
</evidence>
<keyword evidence="1" id="KW-0732">Signal</keyword>
<reference evidence="2" key="1">
    <citation type="submission" date="2020-04" db="EMBL/GenBank/DDBJ databases">
        <title>Hybrid Assembly of Korean Phytophthora infestans isolates.</title>
        <authorList>
            <person name="Prokchorchik M."/>
            <person name="Lee Y."/>
            <person name="Seo J."/>
            <person name="Cho J.-H."/>
            <person name="Park Y.-E."/>
            <person name="Jang D.-C."/>
            <person name="Im J.-S."/>
            <person name="Choi J.-G."/>
            <person name="Park H.-J."/>
            <person name="Lee G.-B."/>
            <person name="Lee Y.-G."/>
            <person name="Hong S.-Y."/>
            <person name="Cho K."/>
            <person name="Sohn K.H."/>
        </authorList>
    </citation>
    <scope>NUCLEOTIDE SEQUENCE</scope>
    <source>
        <strain evidence="2">KR_1_A1</strain>
    </source>
</reference>
<feature type="chain" id="PRO_5032991797" evidence="1">
    <location>
        <begin position="27"/>
        <end position="417"/>
    </location>
</feature>
<organism evidence="2 3">
    <name type="scientific">Phytophthora infestans</name>
    <name type="common">Potato late blight agent</name>
    <name type="synonym">Botrytis infestans</name>
    <dbReference type="NCBI Taxonomy" id="4787"/>
    <lineage>
        <taxon>Eukaryota</taxon>
        <taxon>Sar</taxon>
        <taxon>Stramenopiles</taxon>
        <taxon>Oomycota</taxon>
        <taxon>Peronosporomycetes</taxon>
        <taxon>Peronosporales</taxon>
        <taxon>Peronosporaceae</taxon>
        <taxon>Phytophthora</taxon>
    </lineage>
</organism>
<dbReference type="AlphaFoldDB" id="A0A833TE48"/>
<comment type="caution">
    <text evidence="2">The sequence shown here is derived from an EMBL/GenBank/DDBJ whole genome shotgun (WGS) entry which is preliminary data.</text>
</comment>
<gene>
    <name evidence="2" type="ORF">GN244_ATG01573</name>
</gene>